<comment type="similarity">
    <text evidence="2">Belongs to the BshC family.</text>
</comment>
<dbReference type="EMBL" id="BMEV01000015">
    <property type="protein sequence ID" value="GGH73380.1"/>
    <property type="molecule type" value="Genomic_DNA"/>
</dbReference>
<feature type="domain" description="Bacillithiol biosynthesis BshC N-terminal Rossmann-like" evidence="3">
    <location>
        <begin position="1"/>
        <end position="378"/>
    </location>
</feature>
<evidence type="ECO:0000256" key="1">
    <source>
        <dbReference type="ARBA" id="ARBA00022598"/>
    </source>
</evidence>
<evidence type="ECO:0000256" key="2">
    <source>
        <dbReference type="HAMAP-Rule" id="MF_01867"/>
    </source>
</evidence>
<name>A0A8J2ZR56_9BACI</name>
<reference evidence="5" key="2">
    <citation type="submission" date="2020-09" db="EMBL/GenBank/DDBJ databases">
        <authorList>
            <person name="Sun Q."/>
            <person name="Zhou Y."/>
        </authorList>
    </citation>
    <scope>NUCLEOTIDE SEQUENCE</scope>
    <source>
        <strain evidence="5">CGMCC 1.12360</strain>
    </source>
</reference>
<dbReference type="InterPro" id="IPR055398">
    <property type="entry name" value="Rossmann-like_BshC"/>
</dbReference>
<dbReference type="AlphaFoldDB" id="A0A8J2ZR56"/>
<accession>A0A8J2ZR56</accession>
<sequence>MRINPIPLHNQTKIMEDYRNFNEQIQKFFSYHPFSDFHKRMKELQMRQFPREELTDLLIAMNQEWDAPQSTIHNIKRLKKDESVVVIGGQQAGLLTGPMYTINKIISILQLAKQQEMELGIPVIPVFWIAGEDHDFAEINHVYLPKERKMEKFTFTAQVTEKRSVSDMIIDQEKLEIWINKIFKQLEETEYTKDLHRQILRCLQSATSFTDFFARLIFWLFDEEGLVLIDSHDERLREIESPYFVKMIEKQPKINHSIQQTIEQLKESGYDVNLDLGENCGHLFYHGNNSRVLLTRDASGEWVGKQNEVSLSTEQLLEIAKNRPELLSNNVVTRPLMQECLFPSIAFIGGPGEVAYWAALKGAFQMMDMTMPPVVPRLSFTYIDRKVEKALHRFGLDESYAIEKGVEHFRKNWLDKKADPPIAETVSHLKKIIAEGHEPLRDIAQNIRSDIYQLAEKNLLYLYREIDFLENRMVKALEEKYAKEWNHFDLIQMCLKPYGGLQERIWNPLPLLNKYGKEFIRNVNNHSLTFDHGHYLVYF</sequence>
<dbReference type="RefSeq" id="WP_188391400.1">
    <property type="nucleotide sequence ID" value="NZ_BMEV01000015.1"/>
</dbReference>
<dbReference type="NCBIfam" id="TIGR03998">
    <property type="entry name" value="thiol_BshC"/>
    <property type="match status" value="1"/>
</dbReference>
<dbReference type="Proteomes" id="UP000602050">
    <property type="component" value="Unassembled WGS sequence"/>
</dbReference>
<proteinExistence type="inferred from homology"/>
<dbReference type="InterPro" id="IPR011199">
    <property type="entry name" value="Bacillithiol_biosynth_BshC"/>
</dbReference>
<evidence type="ECO:0000259" key="3">
    <source>
        <dbReference type="Pfam" id="PF10079"/>
    </source>
</evidence>
<reference evidence="5" key="1">
    <citation type="journal article" date="2014" name="Int. J. Syst. Evol. Microbiol.">
        <title>Complete genome sequence of Corynebacterium casei LMG S-19264T (=DSM 44701T), isolated from a smear-ripened cheese.</title>
        <authorList>
            <consortium name="US DOE Joint Genome Institute (JGI-PGF)"/>
            <person name="Walter F."/>
            <person name="Albersmeier A."/>
            <person name="Kalinowski J."/>
            <person name="Ruckert C."/>
        </authorList>
    </citation>
    <scope>NUCLEOTIDE SEQUENCE</scope>
    <source>
        <strain evidence="5">CGMCC 1.12360</strain>
    </source>
</reference>
<organism evidence="5 6">
    <name type="scientific">Compostibacillus humi</name>
    <dbReference type="NCBI Taxonomy" id="1245525"/>
    <lineage>
        <taxon>Bacteria</taxon>
        <taxon>Bacillati</taxon>
        <taxon>Bacillota</taxon>
        <taxon>Bacilli</taxon>
        <taxon>Bacillales</taxon>
        <taxon>Bacillaceae</taxon>
        <taxon>Compostibacillus</taxon>
    </lineage>
</organism>
<gene>
    <name evidence="2 5" type="primary">bshC</name>
    <name evidence="5" type="ORF">GCM10010978_11200</name>
</gene>
<comment type="function">
    <text evidence="2">Involved in bacillithiol (BSH) biosynthesis. May catalyze the last step of the pathway, the addition of cysteine to glucosamine malate (GlcN-Mal) to generate BSH.</text>
</comment>
<feature type="domain" description="Bacillithiol biosynthesis BshC C-terminal coiled-coil" evidence="4">
    <location>
        <begin position="380"/>
        <end position="539"/>
    </location>
</feature>
<keyword evidence="6" id="KW-1185">Reference proteome</keyword>
<protein>
    <recommendedName>
        <fullName evidence="2">Putative cysteine ligase BshC</fullName>
        <ecNumber evidence="2">6.-.-.-</ecNumber>
    </recommendedName>
</protein>
<keyword evidence="1 2" id="KW-0436">Ligase</keyword>
<comment type="caution">
    <text evidence="5">The sequence shown here is derived from an EMBL/GenBank/DDBJ whole genome shotgun (WGS) entry which is preliminary data.</text>
</comment>
<evidence type="ECO:0000313" key="6">
    <source>
        <dbReference type="Proteomes" id="UP000602050"/>
    </source>
</evidence>
<dbReference type="EC" id="6.-.-.-" evidence="2"/>
<evidence type="ECO:0000259" key="4">
    <source>
        <dbReference type="Pfam" id="PF24850"/>
    </source>
</evidence>
<dbReference type="PIRSF" id="PIRSF012535">
    <property type="entry name" value="UCP012535"/>
    <property type="match status" value="1"/>
</dbReference>
<dbReference type="InterPro" id="IPR055399">
    <property type="entry name" value="CC_BshC"/>
</dbReference>
<dbReference type="HAMAP" id="MF_01867">
    <property type="entry name" value="BshC"/>
    <property type="match status" value="1"/>
</dbReference>
<evidence type="ECO:0000313" key="5">
    <source>
        <dbReference type="EMBL" id="GGH73380.1"/>
    </source>
</evidence>
<dbReference type="GO" id="GO:0016874">
    <property type="term" value="F:ligase activity"/>
    <property type="evidence" value="ECO:0007669"/>
    <property type="project" value="UniProtKB-UniRule"/>
</dbReference>
<dbReference type="Pfam" id="PF10079">
    <property type="entry name" value="Rossmann-like_BshC"/>
    <property type="match status" value="1"/>
</dbReference>
<dbReference type="Pfam" id="PF24850">
    <property type="entry name" value="CC_BshC"/>
    <property type="match status" value="1"/>
</dbReference>